<proteinExistence type="predicted"/>
<gene>
    <name evidence="3" type="ORF">LGH70_10940</name>
</gene>
<dbReference type="InterPro" id="IPR007065">
    <property type="entry name" value="HPP"/>
</dbReference>
<evidence type="ECO:0000259" key="2">
    <source>
        <dbReference type="Pfam" id="PF04982"/>
    </source>
</evidence>
<evidence type="ECO:0000313" key="4">
    <source>
        <dbReference type="Proteomes" id="UP001165297"/>
    </source>
</evidence>
<feature type="transmembrane region" description="Helical" evidence="1">
    <location>
        <begin position="55"/>
        <end position="73"/>
    </location>
</feature>
<keyword evidence="1" id="KW-0472">Membrane</keyword>
<keyword evidence="1" id="KW-1133">Transmembrane helix</keyword>
<feature type="transmembrane region" description="Helical" evidence="1">
    <location>
        <begin position="105"/>
        <end position="123"/>
    </location>
</feature>
<dbReference type="PANTHER" id="PTHR33741">
    <property type="entry name" value="TRANSMEMBRANE PROTEIN DDB_G0269096-RELATED"/>
    <property type="match status" value="1"/>
</dbReference>
<evidence type="ECO:0000313" key="3">
    <source>
        <dbReference type="EMBL" id="MCB2378101.1"/>
    </source>
</evidence>
<feature type="transmembrane region" description="Helical" evidence="1">
    <location>
        <begin position="29"/>
        <end position="49"/>
    </location>
</feature>
<dbReference type="InterPro" id="IPR058581">
    <property type="entry name" value="TM_HPP"/>
</dbReference>
<feature type="domain" description="HPP transmembrane region" evidence="2">
    <location>
        <begin position="24"/>
        <end position="180"/>
    </location>
</feature>
<feature type="transmembrane region" description="Helical" evidence="1">
    <location>
        <begin position="149"/>
        <end position="171"/>
    </location>
</feature>
<dbReference type="PANTHER" id="PTHR33741:SF5">
    <property type="entry name" value="TRANSMEMBRANE PROTEIN DDB_G0269096-RELATED"/>
    <property type="match status" value="1"/>
</dbReference>
<keyword evidence="1" id="KW-0812">Transmembrane</keyword>
<dbReference type="RefSeq" id="WP_226185461.1">
    <property type="nucleotide sequence ID" value="NZ_JAJADQ010000005.1"/>
</dbReference>
<sequence length="216" mass="24248">MMRRRLRRHARRVKVIVYEETLFDYKEHIWTFLGSFVGISLIGLLNSYVLERTDTLWMIGSFGATSVLLYGHINSPLAQPRNLIGGHVLGALVGVTMQRLLGQEVWLAAALAVSVSIVVMQITKTLHPPGGATALVATIGSAQLKALGYWYVLMPVLTGVIILLLVALVVNNMTATRSYPRNRHWYKIWRRRYDKKVLAQQRSLLRAPEKSASPVT</sequence>
<reference evidence="3" key="1">
    <citation type="submission" date="2021-10" db="EMBL/GenBank/DDBJ databases">
        <authorList>
            <person name="Dean J.D."/>
            <person name="Kim M.K."/>
            <person name="Newey C.N."/>
            <person name="Stoker T.S."/>
            <person name="Thompson D.W."/>
            <person name="Grose J.H."/>
        </authorList>
    </citation>
    <scope>NUCLEOTIDE SEQUENCE</scope>
    <source>
        <strain evidence="3">BT635</strain>
    </source>
</reference>
<dbReference type="Pfam" id="PF04982">
    <property type="entry name" value="TM_HPP"/>
    <property type="match status" value="1"/>
</dbReference>
<evidence type="ECO:0000256" key="1">
    <source>
        <dbReference type="SAM" id="Phobius"/>
    </source>
</evidence>
<comment type="caution">
    <text evidence="3">The sequence shown here is derived from an EMBL/GenBank/DDBJ whole genome shotgun (WGS) entry which is preliminary data.</text>
</comment>
<accession>A0ABS8ACG9</accession>
<protein>
    <submittedName>
        <fullName evidence="3">HPP family protein</fullName>
    </submittedName>
</protein>
<dbReference type="Proteomes" id="UP001165297">
    <property type="component" value="Unassembled WGS sequence"/>
</dbReference>
<dbReference type="EMBL" id="JAJADQ010000005">
    <property type="protein sequence ID" value="MCB2378101.1"/>
    <property type="molecule type" value="Genomic_DNA"/>
</dbReference>
<keyword evidence="4" id="KW-1185">Reference proteome</keyword>
<name>A0ABS8ACG9_9BACT</name>
<organism evidence="3 4">
    <name type="scientific">Hymenobacter nitidus</name>
    <dbReference type="NCBI Taxonomy" id="2880929"/>
    <lineage>
        <taxon>Bacteria</taxon>
        <taxon>Pseudomonadati</taxon>
        <taxon>Bacteroidota</taxon>
        <taxon>Cytophagia</taxon>
        <taxon>Cytophagales</taxon>
        <taxon>Hymenobacteraceae</taxon>
        <taxon>Hymenobacter</taxon>
    </lineage>
</organism>